<organism evidence="2 3">
    <name type="scientific">Calidifontibacillus erzurumensis</name>
    <dbReference type="NCBI Taxonomy" id="2741433"/>
    <lineage>
        <taxon>Bacteria</taxon>
        <taxon>Bacillati</taxon>
        <taxon>Bacillota</taxon>
        <taxon>Bacilli</taxon>
        <taxon>Bacillales</taxon>
        <taxon>Bacillaceae</taxon>
        <taxon>Calidifontibacillus/Schinkia group</taxon>
        <taxon>Calidifontibacillus</taxon>
    </lineage>
</organism>
<protein>
    <submittedName>
        <fullName evidence="2">YlaF family protein</fullName>
    </submittedName>
</protein>
<reference evidence="2" key="1">
    <citation type="submission" date="2020-06" db="EMBL/GenBank/DDBJ databases">
        <title>A novel thermopfilic bacterium from Erzurum, Turkey.</title>
        <authorList>
            <person name="Adiguzel A."/>
            <person name="Ay H."/>
            <person name="Baltaci M.O."/>
        </authorList>
    </citation>
    <scope>NUCLEOTIDE SEQUENCE</scope>
    <source>
        <strain evidence="2">P2</strain>
    </source>
</reference>
<accession>A0A8J8GC04</accession>
<dbReference type="Proteomes" id="UP000625804">
    <property type="component" value="Unassembled WGS sequence"/>
</dbReference>
<keyword evidence="1" id="KW-1133">Transmembrane helix</keyword>
<keyword evidence="1" id="KW-0812">Transmembrane</keyword>
<sequence>MKNINFLFLCLAIIGVISLGSIGVAIAEGSFFGIIISCLASITIIGFGFMLKKKMRQANKL</sequence>
<dbReference type="EMBL" id="JABTTE010000002">
    <property type="protein sequence ID" value="NSL50729.1"/>
    <property type="molecule type" value="Genomic_DNA"/>
</dbReference>
<name>A0A8J8GC04_9BACI</name>
<dbReference type="AlphaFoldDB" id="A0A8J8GC04"/>
<feature type="transmembrane region" description="Helical" evidence="1">
    <location>
        <begin position="30"/>
        <end position="51"/>
    </location>
</feature>
<keyword evidence="3" id="KW-1185">Reference proteome</keyword>
<evidence type="ECO:0000313" key="2">
    <source>
        <dbReference type="EMBL" id="NSL50729.1"/>
    </source>
</evidence>
<evidence type="ECO:0000256" key="1">
    <source>
        <dbReference type="SAM" id="Phobius"/>
    </source>
</evidence>
<keyword evidence="1" id="KW-0472">Membrane</keyword>
<dbReference type="RefSeq" id="WP_173729918.1">
    <property type="nucleotide sequence ID" value="NZ_JABTTE010000002.1"/>
</dbReference>
<gene>
    <name evidence="2" type="ORF">HR057_02995</name>
</gene>
<evidence type="ECO:0000313" key="3">
    <source>
        <dbReference type="Proteomes" id="UP000625804"/>
    </source>
</evidence>
<comment type="caution">
    <text evidence="2">The sequence shown here is derived from an EMBL/GenBank/DDBJ whole genome shotgun (WGS) entry which is preliminary data.</text>
</comment>
<dbReference type="Pfam" id="PF17259">
    <property type="entry name" value="DUF5325"/>
    <property type="match status" value="1"/>
</dbReference>
<proteinExistence type="predicted"/>
<dbReference type="InterPro" id="IPR035211">
    <property type="entry name" value="DUF5325"/>
</dbReference>